<evidence type="ECO:0000313" key="9">
    <source>
        <dbReference type="Proteomes" id="UP000670776"/>
    </source>
</evidence>
<keyword evidence="4" id="KW-0798">TonB box</keyword>
<name>A0ABS4BY34_9FLAO</name>
<comment type="caution">
    <text evidence="8">The sequence shown here is derived from an EMBL/GenBank/DDBJ whole genome shotgun (WGS) entry which is preliminary data.</text>
</comment>
<comment type="similarity">
    <text evidence="4">Belongs to the TonB-dependent receptor family.</text>
</comment>
<reference evidence="8 9" key="1">
    <citation type="submission" date="2021-04" db="EMBL/GenBank/DDBJ databases">
        <title>Mariniflexile gromovii gen. nov., sp. nov., a gliding bacterium isolated from the sea urchin Strongylocentrotus intermedius.</title>
        <authorList>
            <person name="Ko S."/>
            <person name="Le V."/>
            <person name="Ahn C.-Y."/>
            <person name="Oh H.-M."/>
        </authorList>
    </citation>
    <scope>NUCLEOTIDE SEQUENCE [LARGE SCALE GENOMIC DNA]</scope>
    <source>
        <strain evidence="8 9">KCTC 12570</strain>
    </source>
</reference>
<dbReference type="EMBL" id="JAGJCB010000015">
    <property type="protein sequence ID" value="MBP0904931.1"/>
    <property type="molecule type" value="Genomic_DNA"/>
</dbReference>
<gene>
    <name evidence="8" type="ORF">J8H85_13910</name>
</gene>
<feature type="signal peptide" evidence="5">
    <location>
        <begin position="1"/>
        <end position="23"/>
    </location>
</feature>
<evidence type="ECO:0000256" key="2">
    <source>
        <dbReference type="ARBA" id="ARBA00023136"/>
    </source>
</evidence>
<feature type="domain" description="TonB-dependent receptor plug" evidence="7">
    <location>
        <begin position="123"/>
        <end position="235"/>
    </location>
</feature>
<dbReference type="Pfam" id="PF13715">
    <property type="entry name" value="CarbopepD_reg_2"/>
    <property type="match status" value="1"/>
</dbReference>
<keyword evidence="8" id="KW-0675">Receptor</keyword>
<keyword evidence="3" id="KW-0998">Cell outer membrane</keyword>
<keyword evidence="9" id="KW-1185">Reference proteome</keyword>
<organism evidence="8 9">
    <name type="scientific">Mariniflexile gromovii</name>
    <dbReference type="NCBI Taxonomy" id="362523"/>
    <lineage>
        <taxon>Bacteria</taxon>
        <taxon>Pseudomonadati</taxon>
        <taxon>Bacteroidota</taxon>
        <taxon>Flavobacteriia</taxon>
        <taxon>Flavobacteriales</taxon>
        <taxon>Flavobacteriaceae</taxon>
        <taxon>Mariniflexile</taxon>
    </lineage>
</organism>
<evidence type="ECO:0000313" key="8">
    <source>
        <dbReference type="EMBL" id="MBP0904931.1"/>
    </source>
</evidence>
<accession>A0ABS4BY34</accession>
<dbReference type="SUPFAM" id="SSF49464">
    <property type="entry name" value="Carboxypeptidase regulatory domain-like"/>
    <property type="match status" value="1"/>
</dbReference>
<evidence type="ECO:0000259" key="7">
    <source>
        <dbReference type="Pfam" id="PF07715"/>
    </source>
</evidence>
<dbReference type="RefSeq" id="WP_209655823.1">
    <property type="nucleotide sequence ID" value="NZ_JAGJCB010000015.1"/>
</dbReference>
<feature type="domain" description="TonB-dependent receptor-like beta-barrel" evidence="6">
    <location>
        <begin position="502"/>
        <end position="977"/>
    </location>
</feature>
<feature type="chain" id="PRO_5045205744" evidence="5">
    <location>
        <begin position="24"/>
        <end position="1011"/>
    </location>
</feature>
<protein>
    <submittedName>
        <fullName evidence="8">TonB-dependent receptor</fullName>
    </submittedName>
</protein>
<keyword evidence="2 4" id="KW-0472">Membrane</keyword>
<keyword evidence="5" id="KW-0732">Signal</keyword>
<dbReference type="PANTHER" id="PTHR40980:SF3">
    <property type="entry name" value="TONB-DEPENDENT RECEPTOR-LIKE BETA-BARREL DOMAIN-CONTAINING PROTEIN"/>
    <property type="match status" value="1"/>
</dbReference>
<dbReference type="Pfam" id="PF07715">
    <property type="entry name" value="Plug"/>
    <property type="match status" value="1"/>
</dbReference>
<dbReference type="InterPro" id="IPR010104">
    <property type="entry name" value="TonB_rcpt_bac"/>
</dbReference>
<dbReference type="Gene3D" id="2.40.170.20">
    <property type="entry name" value="TonB-dependent receptor, beta-barrel domain"/>
    <property type="match status" value="1"/>
</dbReference>
<comment type="subcellular location">
    <subcellularLocation>
        <location evidence="1 4">Cell outer membrane</location>
    </subcellularLocation>
</comment>
<dbReference type="SUPFAM" id="SSF56935">
    <property type="entry name" value="Porins"/>
    <property type="match status" value="1"/>
</dbReference>
<evidence type="ECO:0000259" key="6">
    <source>
        <dbReference type="Pfam" id="PF00593"/>
    </source>
</evidence>
<dbReference type="Pfam" id="PF00593">
    <property type="entry name" value="TonB_dep_Rec_b-barrel"/>
    <property type="match status" value="1"/>
</dbReference>
<sequence length="1011" mass="112080">MKIIKKNKLFFLLFVITSVFGFAQERHISGTVTDEYNMPIGGTTIIVKGSSIGTTTDIDGKYELIVPSEYNNIQFSYVGFEAVSINLGHNNTIDVVLKESVAQLDAIVIKGFRGSEQRAIAVKRKAASVVEAITPEDIGNYSDENMADALQRVPGLQVERDDSGNGGGDRVSIRGVGPQFVNITVNGRTPLSAGSEGIDQLRQFNLDVLPTEVVQGAMVYKSSEAQLVGPGLGGAVDFQTVRPLSLRFEEGKNYFGIVNVRGDINDYGDNKAMLPRLSGLLGFKTSNNKLGFVVSAITSSSNRAFDSYVMGYVPRNINEDTDGDGIGDVVHEGVLSPGLTRYNPVRNSLDRYGVSSALQWKITENLEITGDLLYTEFDNRSERNQFRLFPQNETNNTTFPSADLDIDDNNVLRYFNSINSSDPISQTAILPTQYDNFQSSLMTGLNLEWQKGDWLIAGDYSYSNISFDQRLTFTQVWTYVPSMSFDLKSDLAVFNVDQATILDFNNPEIRDWVFLRDIMLEGNNKAGRIDITKEFNQNLKLNFGGRYSTTYLDSRQAQLAGGGQPWSDGYLDNNTYYNNFITGPLDPSFAQGRTIGVNQWLMVNQDALRAANPEVFGKTAGSSFEGDLFDVTNGDLPLLTPNSWDLEENTLAFYGQLDFKSIFAGIPVSGNVGVRAVKWDIFSRAFSTITLTDPSEVIGDINYDGVPTTVSSDRWNVLPSLNLNFALQSNFNLRLSAVNTVSGPDYLDLRPTNTLSYINPESEDAGTQNGTATLSNPELKPYSSWQFDTTGEWYNNEGGAVVLSGFYKLIDDFIVDETTFDVDISELPDIDWGIELPGLGNQLFNVTSPVNYTGVQLYGFEIGFRQPLGFIGDTFRDFGVQANYTFVDSKFDKEINEVDNSFPGSSKHNFNSVIYYDGDFFGIRVAYNSRSSFLRNIGGGSDVRSNVTYTDGFDRLDIRANFEVMKNLQLSISGQNLTASDRRDYTNNNPSLFTQLTRQGAIYTIGARYQL</sequence>
<dbReference type="InterPro" id="IPR000531">
    <property type="entry name" value="Beta-barrel_TonB"/>
</dbReference>
<proteinExistence type="inferred from homology"/>
<dbReference type="Gene3D" id="2.60.40.1120">
    <property type="entry name" value="Carboxypeptidase-like, regulatory domain"/>
    <property type="match status" value="1"/>
</dbReference>
<evidence type="ECO:0000256" key="3">
    <source>
        <dbReference type="ARBA" id="ARBA00023237"/>
    </source>
</evidence>
<dbReference type="InterPro" id="IPR012910">
    <property type="entry name" value="Plug_dom"/>
</dbReference>
<dbReference type="InterPro" id="IPR036942">
    <property type="entry name" value="Beta-barrel_TonB_sf"/>
</dbReference>
<dbReference type="InterPro" id="IPR008969">
    <property type="entry name" value="CarboxyPept-like_regulatory"/>
</dbReference>
<dbReference type="InterPro" id="IPR037066">
    <property type="entry name" value="Plug_dom_sf"/>
</dbReference>
<evidence type="ECO:0000256" key="4">
    <source>
        <dbReference type="RuleBase" id="RU003357"/>
    </source>
</evidence>
<dbReference type="Proteomes" id="UP000670776">
    <property type="component" value="Unassembled WGS sequence"/>
</dbReference>
<dbReference type="NCBIfam" id="TIGR01782">
    <property type="entry name" value="TonB-Xanth-Caul"/>
    <property type="match status" value="1"/>
</dbReference>
<evidence type="ECO:0000256" key="1">
    <source>
        <dbReference type="ARBA" id="ARBA00004442"/>
    </source>
</evidence>
<dbReference type="PANTHER" id="PTHR40980">
    <property type="entry name" value="PLUG DOMAIN-CONTAINING PROTEIN"/>
    <property type="match status" value="1"/>
</dbReference>
<evidence type="ECO:0000256" key="5">
    <source>
        <dbReference type="SAM" id="SignalP"/>
    </source>
</evidence>
<dbReference type="Gene3D" id="2.170.130.10">
    <property type="entry name" value="TonB-dependent receptor, plug domain"/>
    <property type="match status" value="1"/>
</dbReference>